<accession>A0ABU4RQ15</accession>
<evidence type="ECO:0000313" key="9">
    <source>
        <dbReference type="Proteomes" id="UP001274321"/>
    </source>
</evidence>
<reference evidence="8 9" key="1">
    <citation type="submission" date="2023-11" db="EMBL/GenBank/DDBJ databases">
        <authorList>
            <person name="Bao R."/>
        </authorList>
    </citation>
    <scope>NUCLEOTIDE SEQUENCE [LARGE SCALE GENOMIC DNA]</scope>
    <source>
        <strain evidence="8 9">PJ23</strain>
    </source>
</reference>
<evidence type="ECO:0000313" key="8">
    <source>
        <dbReference type="EMBL" id="MDX6806931.1"/>
    </source>
</evidence>
<evidence type="ECO:0000256" key="6">
    <source>
        <dbReference type="SAM" id="SignalP"/>
    </source>
</evidence>
<keyword evidence="2 6" id="KW-0732">Signal</keyword>
<comment type="similarity">
    <text evidence="5">Belongs to the Omp25/RopB family.</text>
</comment>
<evidence type="ECO:0000256" key="4">
    <source>
        <dbReference type="ARBA" id="ARBA00023237"/>
    </source>
</evidence>
<dbReference type="Proteomes" id="UP001274321">
    <property type="component" value="Unassembled WGS sequence"/>
</dbReference>
<dbReference type="InterPro" id="IPR027385">
    <property type="entry name" value="Beta-barrel_OMP"/>
</dbReference>
<evidence type="ECO:0000256" key="5">
    <source>
        <dbReference type="ARBA" id="ARBA00038306"/>
    </source>
</evidence>
<dbReference type="PANTHER" id="PTHR34001:SF3">
    <property type="entry name" value="BLL7405 PROTEIN"/>
    <property type="match status" value="1"/>
</dbReference>
<keyword evidence="4" id="KW-0998">Cell outer membrane</keyword>
<keyword evidence="9" id="KW-1185">Reference proteome</keyword>
<feature type="chain" id="PRO_5046002195" evidence="6">
    <location>
        <begin position="21"/>
        <end position="645"/>
    </location>
</feature>
<evidence type="ECO:0000256" key="2">
    <source>
        <dbReference type="ARBA" id="ARBA00022729"/>
    </source>
</evidence>
<dbReference type="InterPro" id="IPR011250">
    <property type="entry name" value="OMP/PagP_B-barrel"/>
</dbReference>
<comment type="caution">
    <text evidence="8">The sequence shown here is derived from an EMBL/GenBank/DDBJ whole genome shotgun (WGS) entry which is preliminary data.</text>
</comment>
<evidence type="ECO:0000256" key="1">
    <source>
        <dbReference type="ARBA" id="ARBA00004442"/>
    </source>
</evidence>
<name>A0ABU4RQ15_9HYPH</name>
<gene>
    <name evidence="8" type="ORF">SCD90_12730</name>
</gene>
<proteinExistence type="inferred from homology"/>
<sequence length="645" mass="67678">MKTLLLATISTIALTASASAADIARTPNGFDWSGFYAGASIGYASHTATLEDPNYNWYGHIKDLQSGGAAGGVQAGYNWQVGAAVFGVEADVTAFGNEIDERYSGSVDISYDMNWMATFRGRIGLGLGNTLVYVTGGVAVAETDASWLEDGDASDSWPYLGDTKVGGIAGIGIEHAFSNRLSARVEGLLARFEENLATNAEGEDMRPSDTIAFARVGLNYHFGANEGGEGQDIVSGAPADFSGLYVGANLGGALSAVSQSDIWYEMYGGTYDHNDLGISGGVQVGHDWQVGSTVLGLVADFNGLSNDDSQNYYDEEDPQAIITTGVEWMASVRGKMGVAIGDSLMYLTGGIAIADINSVYDESVDGDDAFDMSGTQVGLIVGGGFEQKVTSHLSAFVEGTFSAFPEEEVTVGEATFRTSVEVVTVRTGLNYRLGGSELGGGIEETAVSWGGAYVGADVAGAYSKGSVSDVDYFEFGGTYEIPSLGAGGGVHAGYNWQNRSFVYGAVADFAAFTNDESDVDADEDYREIASQLNWMATLRGRAGIATGSSYIYGTAGLAIADMETSQSFLGEFGDEDDSISFDDTTIGWVVGLGVEHALSDKLSVKAEGLYTTFDEQAGTTEEGGEYTAHASNVLVKAGLSYHFGR</sequence>
<feature type="domain" description="Outer membrane protein beta-barrel" evidence="7">
    <location>
        <begin position="13"/>
        <end position="222"/>
    </location>
</feature>
<dbReference type="InterPro" id="IPR051692">
    <property type="entry name" value="OMP-like"/>
</dbReference>
<feature type="domain" description="Outer membrane protein beta-barrel" evidence="7">
    <location>
        <begin position="446"/>
        <end position="643"/>
    </location>
</feature>
<dbReference type="Pfam" id="PF13505">
    <property type="entry name" value="OMP_b-brl"/>
    <property type="match status" value="2"/>
</dbReference>
<organism evidence="8 9">
    <name type="scientific">Terrihabitans rhizophilus</name>
    <dbReference type="NCBI Taxonomy" id="3092662"/>
    <lineage>
        <taxon>Bacteria</taxon>
        <taxon>Pseudomonadati</taxon>
        <taxon>Pseudomonadota</taxon>
        <taxon>Alphaproteobacteria</taxon>
        <taxon>Hyphomicrobiales</taxon>
        <taxon>Terrihabitans</taxon>
    </lineage>
</organism>
<protein>
    <submittedName>
        <fullName evidence="8">Outer membrane beta-barrel protein</fullName>
    </submittedName>
</protein>
<evidence type="ECO:0000259" key="7">
    <source>
        <dbReference type="Pfam" id="PF13505"/>
    </source>
</evidence>
<comment type="subcellular location">
    <subcellularLocation>
        <location evidence="1">Cell outer membrane</location>
    </subcellularLocation>
</comment>
<dbReference type="RefSeq" id="WP_319845057.1">
    <property type="nucleotide sequence ID" value="NZ_JAXAFJ010000008.1"/>
</dbReference>
<dbReference type="PANTHER" id="PTHR34001">
    <property type="entry name" value="BLL7405 PROTEIN"/>
    <property type="match status" value="1"/>
</dbReference>
<dbReference type="SUPFAM" id="SSF56925">
    <property type="entry name" value="OMPA-like"/>
    <property type="match status" value="3"/>
</dbReference>
<keyword evidence="3" id="KW-0472">Membrane</keyword>
<dbReference type="Gene3D" id="2.40.160.20">
    <property type="match status" value="3"/>
</dbReference>
<evidence type="ECO:0000256" key="3">
    <source>
        <dbReference type="ARBA" id="ARBA00023136"/>
    </source>
</evidence>
<feature type="signal peptide" evidence="6">
    <location>
        <begin position="1"/>
        <end position="20"/>
    </location>
</feature>
<dbReference type="EMBL" id="JAXAFJ010000008">
    <property type="protein sequence ID" value="MDX6806931.1"/>
    <property type="molecule type" value="Genomic_DNA"/>
</dbReference>